<sequence length="86" mass="9961">MQGKHEIEVEVYDQDSITKNDFIGAVEIDNEMKREVEIEVWDFDAIDSSDLIGVASVDVLPSLNQQIEFDLFLQPKKLKKDQKKTY</sequence>
<organism evidence="2 3">
    <name type="scientific">Streblomastix strix</name>
    <dbReference type="NCBI Taxonomy" id="222440"/>
    <lineage>
        <taxon>Eukaryota</taxon>
        <taxon>Metamonada</taxon>
        <taxon>Preaxostyla</taxon>
        <taxon>Oxymonadida</taxon>
        <taxon>Streblomastigidae</taxon>
        <taxon>Streblomastix</taxon>
    </lineage>
</organism>
<proteinExistence type="predicted"/>
<dbReference type="CDD" id="cd00030">
    <property type="entry name" value="C2"/>
    <property type="match status" value="1"/>
</dbReference>
<accession>A0A5J4U2R2</accession>
<dbReference type="Pfam" id="PF00168">
    <property type="entry name" value="C2"/>
    <property type="match status" value="1"/>
</dbReference>
<dbReference type="SUPFAM" id="SSF49562">
    <property type="entry name" value="C2 domain (Calcium/lipid-binding domain, CaLB)"/>
    <property type="match status" value="2"/>
</dbReference>
<evidence type="ECO:0000259" key="1">
    <source>
        <dbReference type="Pfam" id="PF00168"/>
    </source>
</evidence>
<dbReference type="Proteomes" id="UP000324800">
    <property type="component" value="Unassembled WGS sequence"/>
</dbReference>
<comment type="caution">
    <text evidence="2">The sequence shown here is derived from an EMBL/GenBank/DDBJ whole genome shotgun (WGS) entry which is preliminary data.</text>
</comment>
<gene>
    <name evidence="2" type="ORF">EZS28_039627</name>
</gene>
<dbReference type="EMBL" id="SNRW01021154">
    <property type="protein sequence ID" value="KAA6364847.1"/>
    <property type="molecule type" value="Genomic_DNA"/>
</dbReference>
<protein>
    <recommendedName>
        <fullName evidence="1">C2 domain-containing protein</fullName>
    </recommendedName>
</protein>
<dbReference type="AlphaFoldDB" id="A0A5J4U2R2"/>
<evidence type="ECO:0000313" key="3">
    <source>
        <dbReference type="Proteomes" id="UP000324800"/>
    </source>
</evidence>
<dbReference type="InterPro" id="IPR035892">
    <property type="entry name" value="C2_domain_sf"/>
</dbReference>
<reference evidence="2 3" key="1">
    <citation type="submission" date="2019-03" db="EMBL/GenBank/DDBJ databases">
        <title>Single cell metagenomics reveals metabolic interactions within the superorganism composed of flagellate Streblomastix strix and complex community of Bacteroidetes bacteria on its surface.</title>
        <authorList>
            <person name="Treitli S.C."/>
            <person name="Kolisko M."/>
            <person name="Husnik F."/>
            <person name="Keeling P."/>
            <person name="Hampl V."/>
        </authorList>
    </citation>
    <scope>NUCLEOTIDE SEQUENCE [LARGE SCALE GENOMIC DNA]</scope>
    <source>
        <strain evidence="2">ST1C</strain>
    </source>
</reference>
<dbReference type="Gene3D" id="2.60.40.150">
    <property type="entry name" value="C2 domain"/>
    <property type="match status" value="2"/>
</dbReference>
<dbReference type="InterPro" id="IPR000008">
    <property type="entry name" value="C2_dom"/>
</dbReference>
<feature type="domain" description="C2" evidence="1">
    <location>
        <begin position="4"/>
        <end position="29"/>
    </location>
</feature>
<name>A0A5J4U2R2_9EUKA</name>
<evidence type="ECO:0000313" key="2">
    <source>
        <dbReference type="EMBL" id="KAA6364847.1"/>
    </source>
</evidence>